<sequence>MPHLTPTSRRDALKIHPGMRLCPLIHNLLLARPFIRPTPSSSEYKLLLTTMGTFTIVNNSSSAIWVFVSKYTNSKGSDDWYSVPAGQAETWDRNGWELVAFKNANDSGRAGVYIHTNKTVTFNSLDNIGVH</sequence>
<dbReference type="Proteomes" id="UP001215151">
    <property type="component" value="Unassembled WGS sequence"/>
</dbReference>
<organism evidence="1 2">
    <name type="scientific">Trametes cubensis</name>
    <dbReference type="NCBI Taxonomy" id="1111947"/>
    <lineage>
        <taxon>Eukaryota</taxon>
        <taxon>Fungi</taxon>
        <taxon>Dikarya</taxon>
        <taxon>Basidiomycota</taxon>
        <taxon>Agaricomycotina</taxon>
        <taxon>Agaricomycetes</taxon>
        <taxon>Polyporales</taxon>
        <taxon>Polyporaceae</taxon>
        <taxon>Trametes</taxon>
    </lineage>
</organism>
<keyword evidence="2" id="KW-1185">Reference proteome</keyword>
<comment type="caution">
    <text evidence="1">The sequence shown here is derived from an EMBL/GenBank/DDBJ whole genome shotgun (WGS) entry which is preliminary data.</text>
</comment>
<evidence type="ECO:0000313" key="2">
    <source>
        <dbReference type="Proteomes" id="UP001215151"/>
    </source>
</evidence>
<evidence type="ECO:0000313" key="1">
    <source>
        <dbReference type="EMBL" id="KAJ8469106.1"/>
    </source>
</evidence>
<gene>
    <name evidence="1" type="ORF">ONZ51_g9207</name>
</gene>
<protein>
    <submittedName>
        <fullName evidence="1">Uncharacterized protein</fullName>
    </submittedName>
</protein>
<reference evidence="1" key="1">
    <citation type="submission" date="2022-11" db="EMBL/GenBank/DDBJ databases">
        <title>Genome Sequence of Cubamyces cubensis.</title>
        <authorList>
            <person name="Buettner E."/>
        </authorList>
    </citation>
    <scope>NUCLEOTIDE SEQUENCE</scope>
    <source>
        <strain evidence="1">MPL-01</strain>
    </source>
</reference>
<accession>A0AAD7TM73</accession>
<dbReference type="EMBL" id="JAPEVG010000305">
    <property type="protein sequence ID" value="KAJ8469106.1"/>
    <property type="molecule type" value="Genomic_DNA"/>
</dbReference>
<dbReference type="AlphaFoldDB" id="A0AAD7TM73"/>
<name>A0AAD7TM73_9APHY</name>
<proteinExistence type="predicted"/>